<feature type="compositionally biased region" description="Basic residues" evidence="1">
    <location>
        <begin position="1678"/>
        <end position="1689"/>
    </location>
</feature>
<feature type="compositionally biased region" description="Acidic residues" evidence="1">
    <location>
        <begin position="827"/>
        <end position="840"/>
    </location>
</feature>
<dbReference type="EMBL" id="ONZP01000501">
    <property type="protein sequence ID" value="SPJ85823.1"/>
    <property type="molecule type" value="Genomic_DNA"/>
</dbReference>
<feature type="compositionally biased region" description="Low complexity" evidence="1">
    <location>
        <begin position="1865"/>
        <end position="1878"/>
    </location>
</feature>
<feature type="compositionally biased region" description="Acidic residues" evidence="1">
    <location>
        <begin position="879"/>
        <end position="888"/>
    </location>
</feature>
<feature type="compositionally biased region" description="Basic residues" evidence="1">
    <location>
        <begin position="1879"/>
        <end position="1898"/>
    </location>
</feature>
<accession>A0AAE8MJ64</accession>
<organism evidence="2 3">
    <name type="scientific">Fusarium torulosum</name>
    <dbReference type="NCBI Taxonomy" id="33205"/>
    <lineage>
        <taxon>Eukaryota</taxon>
        <taxon>Fungi</taxon>
        <taxon>Dikarya</taxon>
        <taxon>Ascomycota</taxon>
        <taxon>Pezizomycotina</taxon>
        <taxon>Sordariomycetes</taxon>
        <taxon>Hypocreomycetidae</taxon>
        <taxon>Hypocreales</taxon>
        <taxon>Nectriaceae</taxon>
        <taxon>Fusarium</taxon>
    </lineage>
</organism>
<reference evidence="2" key="1">
    <citation type="submission" date="2018-03" db="EMBL/GenBank/DDBJ databases">
        <authorList>
            <person name="Guldener U."/>
        </authorList>
    </citation>
    <scope>NUCLEOTIDE SEQUENCE</scope>
</reference>
<feature type="region of interest" description="Disordered" evidence="1">
    <location>
        <begin position="1365"/>
        <end position="1424"/>
    </location>
</feature>
<comment type="caution">
    <text evidence="2">The sequence shown here is derived from an EMBL/GenBank/DDBJ whole genome shotgun (WGS) entry which is preliminary data.</text>
</comment>
<feature type="compositionally biased region" description="Low complexity" evidence="1">
    <location>
        <begin position="1067"/>
        <end position="1081"/>
    </location>
</feature>
<evidence type="ECO:0000313" key="2">
    <source>
        <dbReference type="EMBL" id="SPJ85823.1"/>
    </source>
</evidence>
<feature type="region of interest" description="Disordered" evidence="1">
    <location>
        <begin position="1822"/>
        <end position="1931"/>
    </location>
</feature>
<evidence type="ECO:0000313" key="3">
    <source>
        <dbReference type="Proteomes" id="UP001187734"/>
    </source>
</evidence>
<gene>
    <name evidence="2" type="ORF">FTOL_11606</name>
</gene>
<feature type="compositionally biased region" description="Basic residues" evidence="1">
    <location>
        <begin position="1572"/>
        <end position="1581"/>
    </location>
</feature>
<feature type="compositionally biased region" description="Low complexity" evidence="1">
    <location>
        <begin position="817"/>
        <end position="826"/>
    </location>
</feature>
<dbReference type="Proteomes" id="UP001187734">
    <property type="component" value="Unassembled WGS sequence"/>
</dbReference>
<feature type="compositionally biased region" description="Low complexity" evidence="1">
    <location>
        <begin position="1899"/>
        <end position="1921"/>
    </location>
</feature>
<keyword evidence="3" id="KW-1185">Reference proteome</keyword>
<feature type="region of interest" description="Disordered" evidence="1">
    <location>
        <begin position="165"/>
        <end position="189"/>
    </location>
</feature>
<feature type="compositionally biased region" description="Polar residues" evidence="1">
    <location>
        <begin position="1103"/>
        <end position="1132"/>
    </location>
</feature>
<feature type="region of interest" description="Disordered" evidence="1">
    <location>
        <begin position="1055"/>
        <end position="1191"/>
    </location>
</feature>
<evidence type="ECO:0000256" key="1">
    <source>
        <dbReference type="SAM" id="MobiDB-lite"/>
    </source>
</evidence>
<sequence length="1967" mass="220249">MEQEINVSASLDQDENRIPYSGDPDVRIDLLIDPKSESWAQRYEGFTRALKTDISIDAILRINFTRHEALMLMPSDRFDIKELHAANTKRYKALLAGRFKNVEDSLATKLTMTYFGLPVAPMENPLLELATSLGLEQEEVPQYKARPPLHFLTAHDRRNWGKDSLKAPEADNHPIPIPKRTEPILGLRGGDNTADSQVPEDYFPTDETPATAIEEWVYLYGLNGRIPFVPRKWFSFSTVLRQLLRINPATLSDEGNGPGNKFSLLVFDLKIGKPQIIHDHLPLTMESPVMAHLQKHFANNGKHSQKGRCTLFAEQGWTEVNKGPELWEPLKQQLELDTVRIGRSLGYAPNGPEQDAISYAYIAFPKTKGPTFVVGKYASNQYNIHLRAAIEVLFGSPPHAEYNHALFRIFDKNKPKAVWELPIIYGGMGLPQWAWELLHPLNNPGACWMVECSWLDPSVDPIILPNYYPLPNPHLVSEDEPHTATYGQAHCSVTEIITEAFDASTVRKVNAISAIDGDLSTAFQYPLEGLYFDFPIQNPDDAEVLGSKLKKRATWFLMLHVNWAPGHCRLFPDWYSGGKVSVEIPPLTSELKTFRDAIHELCLLTKHERDPRKDYILLKEIPSVDSIQVQDMDSPTYLISPETTENDWLRIRRCITSPSIIVSFFKKTEVDWTTCIARSNIWGARVSDHDNTRDRPRWKRDVLDIRNLDDREVDLHANYPSIPYLLMPVEPVDEEVTVRDSKIVRATSSLRGSAFRAPELPKAGAQAKAGSVTLRLPDAPVLSNLSATVDDEECDIGVRATERPYWANKHVREFFVDSPDTSSGEGSSEEESSGDEDDVMGDNLAFGEKEIEKEKEEFGDNMEVDDYIYQRRDGVEEAEEVDEVEEEEHIVTSLPGPFTKMPGSDDTVGRDDRGRTWAIQPSLFDGANHNVWPSADDISIPLTAAPVEKIHRISNNVPMVSKAILTATEQAELQRSLWDARNMLLKRTMQCPFKNCDFTFRLDDHEARDKHTQTVHQSRKCPWCDESLFEWWDAEQKDKHVREKHGDRLKTILGLSNRQDNTQQFVNPRQNQQNNTQRFPNPRYPDTRTAQPRVGNAGARVSFTGTQNNNMRFGGPSRSSVPALSESRTQTWAPRGRRPQSTAQAGPSGAGTDFDMDDSFMTGIDPRQNDKSFVQGPPVPDPFSSSSVPPAAPLSIVDRVREELRPSPKLSQPPRHLAYPLPWYDNPGPMPHIDPLKRCSYQGCAIPEIEHLSSDGVWKHYKLAHPDHKMDACPFCHLPFRYSTGRDEDGKMILQDRKVEECIKHFDCHIYKLWDILEPPGWLSKHPLWNTREWKPDYPITIAPEVWDTMMADYEKRKKSGKVPGLKTFSMRNKSDVPQAATTTATTTTATTTTATTTQPVTTLPASTRPATTQPEVPQAEKRTPADAMLLKKCSYFEKCGALVGAMTIQQYRRHIRASHGKEVQILASDDEDGGDEADKEEPPRPKTPTPGPPVPKPAPKPAAGEPLPPPEQVTQVQSDTEIVAAPGDESTDSGVVVPAKQNPAKTNSRRPQPANDSEAEITSDVASTVSRGRRSSKTARPKPAAATPAGDGQGSGSKSSVTEGRGSTAKKSKTPRPQGENDGDYEDDGEETDDYDEEQLDEGVARRRRARSPDWVKKLGPGDPDFDPDDDMYCSKCLRKAPKRRSKSPNRSPIGRAQELEFHTDKDRCCGIRNGRGSATRLPNRSGWIRARELPKKLGDIKEKFRQRYPTYARTLYPTKASDNYASVWRSDPNNEDNMAWWDIPWPPYEGLPPFPGSWQAPGLPWDDTPAGRKRREQYIGSHIHDPTYRYSSDSDSDDALKPDEDDIAELQSEMSAGQKRRASASTSANDTDAPAAKKAKKNKTVPKTPGRPKKTGKASTQPSRTSSRLRRQQASASPAPAVPAPPAATPLVVAPPVVVPVVTAPLVIAPVDENENEDEDEDVDA</sequence>
<feature type="region of interest" description="Disordered" evidence="1">
    <location>
        <begin position="879"/>
        <end position="909"/>
    </location>
</feature>
<feature type="compositionally biased region" description="Polar residues" evidence="1">
    <location>
        <begin position="1055"/>
        <end position="1066"/>
    </location>
</feature>
<feature type="region of interest" description="Disordered" evidence="1">
    <location>
        <begin position="816"/>
        <end position="841"/>
    </location>
</feature>
<feature type="compositionally biased region" description="Low complexity" evidence="1">
    <location>
        <begin position="1182"/>
        <end position="1191"/>
    </location>
</feature>
<feature type="compositionally biased region" description="Acidic residues" evidence="1">
    <location>
        <begin position="1469"/>
        <end position="1480"/>
    </location>
</feature>
<feature type="compositionally biased region" description="Low complexity" evidence="1">
    <location>
        <begin position="1380"/>
        <end position="1398"/>
    </location>
</feature>
<feature type="compositionally biased region" description="Pro residues" evidence="1">
    <location>
        <begin position="1486"/>
        <end position="1512"/>
    </location>
</feature>
<protein>
    <submittedName>
        <fullName evidence="2">Related to transaldolase</fullName>
    </submittedName>
</protein>
<name>A0AAE8MJ64_9HYPO</name>
<feature type="region of interest" description="Disordered" evidence="1">
    <location>
        <begin position="1463"/>
        <end position="1704"/>
    </location>
</feature>
<feature type="compositionally biased region" description="Polar residues" evidence="1">
    <location>
        <begin position="1399"/>
        <end position="1416"/>
    </location>
</feature>
<feature type="compositionally biased region" description="Acidic residues" evidence="1">
    <location>
        <begin position="1622"/>
        <end position="1642"/>
    </location>
</feature>
<proteinExistence type="predicted"/>